<protein>
    <submittedName>
        <fullName evidence="5">Pseudouridine synthase</fullName>
    </submittedName>
</protein>
<dbReference type="InterPro" id="IPR020103">
    <property type="entry name" value="PsdUridine_synth_cat_dom_sf"/>
</dbReference>
<accession>A0ABZ2LDU7</accession>
<dbReference type="CDD" id="cd00165">
    <property type="entry name" value="S4"/>
    <property type="match status" value="1"/>
</dbReference>
<keyword evidence="2" id="KW-0694">RNA-binding</keyword>
<feature type="compositionally biased region" description="Basic and acidic residues" evidence="3">
    <location>
        <begin position="264"/>
        <end position="282"/>
    </location>
</feature>
<dbReference type="InterPro" id="IPR042092">
    <property type="entry name" value="PsdUridine_s_RsuA/RluB/E/F_cat"/>
</dbReference>
<dbReference type="CDD" id="cd02870">
    <property type="entry name" value="PseudoU_synth_RsuA_like"/>
    <property type="match status" value="1"/>
</dbReference>
<organism evidence="5 6">
    <name type="scientific">Pendulispora rubella</name>
    <dbReference type="NCBI Taxonomy" id="2741070"/>
    <lineage>
        <taxon>Bacteria</taxon>
        <taxon>Pseudomonadati</taxon>
        <taxon>Myxococcota</taxon>
        <taxon>Myxococcia</taxon>
        <taxon>Myxococcales</taxon>
        <taxon>Sorangiineae</taxon>
        <taxon>Pendulisporaceae</taxon>
        <taxon>Pendulispora</taxon>
    </lineage>
</organism>
<dbReference type="InterPro" id="IPR036986">
    <property type="entry name" value="S4_RNA-bd_sf"/>
</dbReference>
<name>A0ABZ2LDU7_9BACT</name>
<evidence type="ECO:0000256" key="1">
    <source>
        <dbReference type="ARBA" id="ARBA00023235"/>
    </source>
</evidence>
<reference evidence="5" key="1">
    <citation type="submission" date="2021-12" db="EMBL/GenBank/DDBJ databases">
        <title>Discovery of the Pendulisporaceae a myxobacterial family with distinct sporulation behavior and unique specialized metabolism.</title>
        <authorList>
            <person name="Garcia R."/>
            <person name="Popoff A."/>
            <person name="Bader C.D."/>
            <person name="Loehr J."/>
            <person name="Walesch S."/>
            <person name="Walt C."/>
            <person name="Boldt J."/>
            <person name="Bunk B."/>
            <person name="Haeckl F.J.F.P.J."/>
            <person name="Gunesch A.P."/>
            <person name="Birkelbach J."/>
            <person name="Nuebel U."/>
            <person name="Pietschmann T."/>
            <person name="Bach T."/>
            <person name="Mueller R."/>
        </authorList>
    </citation>
    <scope>NUCLEOTIDE SEQUENCE</scope>
    <source>
        <strain evidence="5">MSr11367</strain>
    </source>
</reference>
<dbReference type="SMART" id="SM00363">
    <property type="entry name" value="S4"/>
    <property type="match status" value="1"/>
</dbReference>
<dbReference type="Proteomes" id="UP001374803">
    <property type="component" value="Chromosome"/>
</dbReference>
<dbReference type="InterPro" id="IPR000748">
    <property type="entry name" value="PsdUridine_synth_RsuA/RluB/E/F"/>
</dbReference>
<feature type="compositionally biased region" description="Basic and acidic residues" evidence="3">
    <location>
        <begin position="315"/>
        <end position="496"/>
    </location>
</feature>
<dbReference type="PANTHER" id="PTHR47683">
    <property type="entry name" value="PSEUDOURIDINE SYNTHASE FAMILY PROTEIN-RELATED"/>
    <property type="match status" value="1"/>
</dbReference>
<feature type="domain" description="RNA-binding S4" evidence="4">
    <location>
        <begin position="4"/>
        <end position="64"/>
    </location>
</feature>
<dbReference type="EMBL" id="CP089983">
    <property type="protein sequence ID" value="WXB09108.1"/>
    <property type="molecule type" value="Genomic_DNA"/>
</dbReference>
<dbReference type="InterPro" id="IPR020094">
    <property type="entry name" value="TruA/RsuA/RluB/E/F_N"/>
</dbReference>
<dbReference type="InterPro" id="IPR002942">
    <property type="entry name" value="S4_RNA-bd"/>
</dbReference>
<dbReference type="SUPFAM" id="SSF55120">
    <property type="entry name" value="Pseudouridine synthase"/>
    <property type="match status" value="1"/>
</dbReference>
<keyword evidence="1" id="KW-0413">Isomerase</keyword>
<feature type="region of interest" description="Disordered" evidence="3">
    <location>
        <begin position="245"/>
        <end position="532"/>
    </location>
</feature>
<evidence type="ECO:0000256" key="3">
    <source>
        <dbReference type="SAM" id="MobiDB-lite"/>
    </source>
</evidence>
<dbReference type="RefSeq" id="WP_394838780.1">
    <property type="nucleotide sequence ID" value="NZ_CP089929.1"/>
</dbReference>
<gene>
    <name evidence="5" type="ORF">LVJ94_17970</name>
</gene>
<evidence type="ECO:0000256" key="2">
    <source>
        <dbReference type="PROSITE-ProRule" id="PRU00182"/>
    </source>
</evidence>
<dbReference type="NCBIfam" id="TIGR00093">
    <property type="entry name" value="pseudouridine synthase"/>
    <property type="match status" value="1"/>
</dbReference>
<evidence type="ECO:0000313" key="5">
    <source>
        <dbReference type="EMBL" id="WXB09108.1"/>
    </source>
</evidence>
<keyword evidence="6" id="KW-1185">Reference proteome</keyword>
<dbReference type="Pfam" id="PF00849">
    <property type="entry name" value="PseudoU_synth_2"/>
    <property type="match status" value="1"/>
</dbReference>
<dbReference type="InterPro" id="IPR006145">
    <property type="entry name" value="PsdUridine_synth_RsuA/RluA"/>
</dbReference>
<evidence type="ECO:0000259" key="4">
    <source>
        <dbReference type="SMART" id="SM00363"/>
    </source>
</evidence>
<dbReference type="Gene3D" id="3.10.290.10">
    <property type="entry name" value="RNA-binding S4 domain"/>
    <property type="match status" value="1"/>
</dbReference>
<dbReference type="Pfam" id="PF01479">
    <property type="entry name" value="S4"/>
    <property type="match status" value="1"/>
</dbReference>
<dbReference type="PROSITE" id="PS50889">
    <property type="entry name" value="S4"/>
    <property type="match status" value="1"/>
</dbReference>
<feature type="compositionally biased region" description="Basic and acidic residues" evidence="3">
    <location>
        <begin position="289"/>
        <end position="308"/>
    </location>
</feature>
<dbReference type="InterPro" id="IPR050343">
    <property type="entry name" value="RsuA_PseudoU_synthase"/>
</dbReference>
<dbReference type="PANTHER" id="PTHR47683:SF2">
    <property type="entry name" value="RNA-BINDING S4 DOMAIN-CONTAINING PROTEIN"/>
    <property type="match status" value="1"/>
</dbReference>
<dbReference type="Gene3D" id="3.30.70.1560">
    <property type="entry name" value="Alpha-L RNA-binding motif"/>
    <property type="match status" value="1"/>
</dbReference>
<dbReference type="SUPFAM" id="SSF55174">
    <property type="entry name" value="Alpha-L RNA-binding motif"/>
    <property type="match status" value="1"/>
</dbReference>
<dbReference type="Gene3D" id="3.30.70.580">
    <property type="entry name" value="Pseudouridine synthase I, catalytic domain, N-terminal subdomain"/>
    <property type="match status" value="1"/>
</dbReference>
<proteinExistence type="predicted"/>
<evidence type="ECO:0000313" key="6">
    <source>
        <dbReference type="Proteomes" id="UP001374803"/>
    </source>
</evidence>
<sequence length="532" mass="61036">MATYRLQKILARGGLASRRKAEELISAGRVRVNGRIVTELGAQADPIQDKIEVDGKRVIAEPLVYVVLHKPRGVVSTMSDPEGRPTVKDYLGRVPGRVYSVGRLDFATSGVLLATNDGDFSDALLHPRKSVPKTYVVKVVGEMQEKDLERWAQGVRLDDGMTRPADLVFHRHEDGKTWFELTIREGRNQQIRRMGEATGFPVMRLARISFAGISSENLRPGDFRHLTRDELMDLRKEYGVPKKLPTLPTAVLESRTKRPARAPTTDRHGRAESRNETHDGRKAGVSRAPRPERPQRASRPHDREERPTRASRSPDGSHIREAIDRTFEKPSRRPTTERRPSSDRAPRERPFNDRAARERPTNERASRERPARERPTTERRPSSDRGPRERPFNDRAARERPTNERASRERPGRERPSTERRPSSERASRERPFNDRAARERPTNERASRERPGRERPSTERRPSSDRASRERPASDRTSRERRPTDRTSRERPAKEHHPKGRPPMERRHPAGGPPASSRPSPAEPRPRRPRR</sequence>